<name>A0A9P6KK89_9PLEO</name>
<feature type="compositionally biased region" description="Polar residues" evidence="1">
    <location>
        <begin position="174"/>
        <end position="189"/>
    </location>
</feature>
<reference evidence="2" key="1">
    <citation type="journal article" date="2020" name="Mol. Plant Microbe Interact.">
        <title>Genome Sequence of the Biocontrol Agent Coniothyrium minitans strain Conio (IMI 134523).</title>
        <authorList>
            <person name="Patel D."/>
            <person name="Shittu T.A."/>
            <person name="Baroncelli R."/>
            <person name="Muthumeenakshi S."/>
            <person name="Osborne T.H."/>
            <person name="Janganan T.K."/>
            <person name="Sreenivasaprasad S."/>
        </authorList>
    </citation>
    <scope>NUCLEOTIDE SEQUENCE</scope>
    <source>
        <strain evidence="2">Conio</strain>
    </source>
</reference>
<comment type="caution">
    <text evidence="2">The sequence shown here is derived from an EMBL/GenBank/DDBJ whole genome shotgun (WGS) entry which is preliminary data.</text>
</comment>
<keyword evidence="3" id="KW-1185">Reference proteome</keyword>
<evidence type="ECO:0000313" key="2">
    <source>
        <dbReference type="EMBL" id="KAF9730223.1"/>
    </source>
</evidence>
<feature type="compositionally biased region" description="Basic and acidic residues" evidence="1">
    <location>
        <begin position="162"/>
        <end position="172"/>
    </location>
</feature>
<dbReference type="Proteomes" id="UP000756921">
    <property type="component" value="Unassembled WGS sequence"/>
</dbReference>
<feature type="region of interest" description="Disordered" evidence="1">
    <location>
        <begin position="152"/>
        <end position="192"/>
    </location>
</feature>
<proteinExistence type="predicted"/>
<organism evidence="2 3">
    <name type="scientific">Paraphaeosphaeria minitans</name>
    <dbReference type="NCBI Taxonomy" id="565426"/>
    <lineage>
        <taxon>Eukaryota</taxon>
        <taxon>Fungi</taxon>
        <taxon>Dikarya</taxon>
        <taxon>Ascomycota</taxon>
        <taxon>Pezizomycotina</taxon>
        <taxon>Dothideomycetes</taxon>
        <taxon>Pleosporomycetidae</taxon>
        <taxon>Pleosporales</taxon>
        <taxon>Massarineae</taxon>
        <taxon>Didymosphaeriaceae</taxon>
        <taxon>Paraphaeosphaeria</taxon>
    </lineage>
</organism>
<evidence type="ECO:0000256" key="1">
    <source>
        <dbReference type="SAM" id="MobiDB-lite"/>
    </source>
</evidence>
<gene>
    <name evidence="2" type="ORF">PMIN01_12156</name>
</gene>
<sequence length="283" mass="31552">MDLNFIAEPNGLETLKTLLSQLHDQLSLLESLHGTERELLGGASHSLKYNRVQELFKFARGPAQADAEHERRRQSLRKLAPDSMAMCAATFTPKAVLGLHSSSFDTLCGGLPEFFKRQGLSTTLEPLQDFIRRTKARIDSELRIVVMDQSEQKRPRKRVRMKRVDNDRDRHTCVRSSATAPQAVPSGQGSDPYHVTLDAVVKPSPAETKLQRAEGGVEAPHQGSTNDAEEDYFNLFTSDGSDHCLPFGMWQEDNFDCFGILQANMNPDPPHDTILETPPGTII</sequence>
<feature type="region of interest" description="Disordered" evidence="1">
    <location>
        <begin position="206"/>
        <end position="227"/>
    </location>
</feature>
<dbReference type="EMBL" id="WJXW01000015">
    <property type="protein sequence ID" value="KAF9730223.1"/>
    <property type="molecule type" value="Genomic_DNA"/>
</dbReference>
<evidence type="ECO:0000313" key="3">
    <source>
        <dbReference type="Proteomes" id="UP000756921"/>
    </source>
</evidence>
<accession>A0A9P6KK89</accession>
<protein>
    <submittedName>
        <fullName evidence="2">Uncharacterized protein</fullName>
    </submittedName>
</protein>
<dbReference type="AlphaFoldDB" id="A0A9P6KK89"/>